<dbReference type="InterPro" id="IPR007492">
    <property type="entry name" value="LytTR_DNA-bd_dom"/>
</dbReference>
<sequence length="261" mass="29464">MHVLIVDDELLARNRLRVLLSECEDPSSPFIVEEAANVAHAQDFLQRTELPVDVVLLDIQMPGPDGMVLAQMLRNMNPAPAIVFVTAHSMYAAGAFEVDAVDYLTKPVRLERLQQAIAKIRRMRALQGTTNTTDSAPALVIRDRGRAERVPLHQIVYLKAEQKYVTVRTASRTFILDSSLSELEHRFPNQFVRIHRNALVNPAQMRVLEKNYTDEEGECWAMRLHGVPEILQVSRRQLSSVRSAIQGVLRNSTHTQQAEPA</sequence>
<dbReference type="InterPro" id="IPR001789">
    <property type="entry name" value="Sig_transdc_resp-reg_receiver"/>
</dbReference>
<dbReference type="InterPro" id="IPR011006">
    <property type="entry name" value="CheY-like_superfamily"/>
</dbReference>
<comment type="caution">
    <text evidence="4">The sequence shown here is derived from an EMBL/GenBank/DDBJ whole genome shotgun (WGS) entry which is preliminary data.</text>
</comment>
<dbReference type="InterPro" id="IPR046947">
    <property type="entry name" value="LytR-like"/>
</dbReference>
<feature type="domain" description="Response regulatory" evidence="2">
    <location>
        <begin position="2"/>
        <end position="121"/>
    </location>
</feature>
<proteinExistence type="predicted"/>
<keyword evidence="1" id="KW-0597">Phosphoprotein</keyword>
<feature type="domain" description="HTH LytTR-type" evidence="3">
    <location>
        <begin position="139"/>
        <end position="247"/>
    </location>
</feature>
<dbReference type="Pfam" id="PF00072">
    <property type="entry name" value="Response_reg"/>
    <property type="match status" value="1"/>
</dbReference>
<evidence type="ECO:0000259" key="2">
    <source>
        <dbReference type="PROSITE" id="PS50110"/>
    </source>
</evidence>
<dbReference type="PROSITE" id="PS50110">
    <property type="entry name" value="RESPONSE_REGULATORY"/>
    <property type="match status" value="1"/>
</dbReference>
<keyword evidence="5" id="KW-1185">Reference proteome</keyword>
<dbReference type="PANTHER" id="PTHR37299:SF1">
    <property type="entry name" value="STAGE 0 SPORULATION PROTEIN A HOMOLOG"/>
    <property type="match status" value="1"/>
</dbReference>
<dbReference type="EMBL" id="JACSQK010000005">
    <property type="protein sequence ID" value="MBD7960887.1"/>
    <property type="molecule type" value="Genomic_DNA"/>
</dbReference>
<dbReference type="SMART" id="SM00850">
    <property type="entry name" value="LytTR"/>
    <property type="match status" value="1"/>
</dbReference>
<evidence type="ECO:0000256" key="1">
    <source>
        <dbReference type="PROSITE-ProRule" id="PRU00169"/>
    </source>
</evidence>
<feature type="modified residue" description="4-aspartylphosphate" evidence="1">
    <location>
        <position position="58"/>
    </location>
</feature>
<dbReference type="PANTHER" id="PTHR37299">
    <property type="entry name" value="TRANSCRIPTIONAL REGULATOR-RELATED"/>
    <property type="match status" value="1"/>
</dbReference>
<dbReference type="SMART" id="SM00448">
    <property type="entry name" value="REC"/>
    <property type="match status" value="1"/>
</dbReference>
<dbReference type="RefSeq" id="WP_191723302.1">
    <property type="nucleotide sequence ID" value="NZ_JACSQK010000005.1"/>
</dbReference>
<protein>
    <submittedName>
        <fullName evidence="4">Response regulator transcription factor</fullName>
    </submittedName>
</protein>
<evidence type="ECO:0000259" key="3">
    <source>
        <dbReference type="PROSITE" id="PS50930"/>
    </source>
</evidence>
<dbReference type="Pfam" id="PF04397">
    <property type="entry name" value="LytTR"/>
    <property type="match status" value="1"/>
</dbReference>
<gene>
    <name evidence="4" type="ORF">H9646_10340</name>
</gene>
<dbReference type="Gene3D" id="2.40.50.1020">
    <property type="entry name" value="LytTr DNA-binding domain"/>
    <property type="match status" value="1"/>
</dbReference>
<reference evidence="4 5" key="1">
    <citation type="submission" date="2020-08" db="EMBL/GenBank/DDBJ databases">
        <title>A Genomic Blueprint of the Chicken Gut Microbiome.</title>
        <authorList>
            <person name="Gilroy R."/>
            <person name="Ravi A."/>
            <person name="Getino M."/>
            <person name="Pursley I."/>
            <person name="Horton D.L."/>
            <person name="Alikhan N.-F."/>
            <person name="Baker D."/>
            <person name="Gharbi K."/>
            <person name="Hall N."/>
            <person name="Watson M."/>
            <person name="Adriaenssens E.M."/>
            <person name="Foster-Nyarko E."/>
            <person name="Jarju S."/>
            <person name="Secka A."/>
            <person name="Antonio M."/>
            <person name="Oren A."/>
            <person name="Chaudhuri R."/>
            <person name="La Ragione R.M."/>
            <person name="Hildebrand F."/>
            <person name="Pallen M.J."/>
        </authorList>
    </citation>
    <scope>NUCLEOTIDE SEQUENCE [LARGE SCALE GENOMIC DNA]</scope>
    <source>
        <strain evidence="4 5">Sa2CVA6</strain>
    </source>
</reference>
<accession>A0ABR8SBR3</accession>
<dbReference type="PROSITE" id="PS50930">
    <property type="entry name" value="HTH_LYTTR"/>
    <property type="match status" value="1"/>
</dbReference>
<dbReference type="SUPFAM" id="SSF52172">
    <property type="entry name" value="CheY-like"/>
    <property type="match status" value="1"/>
</dbReference>
<evidence type="ECO:0000313" key="5">
    <source>
        <dbReference type="Proteomes" id="UP000634919"/>
    </source>
</evidence>
<dbReference type="Gene3D" id="3.40.50.2300">
    <property type="match status" value="1"/>
</dbReference>
<dbReference type="Proteomes" id="UP000634919">
    <property type="component" value="Unassembled WGS sequence"/>
</dbReference>
<organism evidence="4 5">
    <name type="scientific">Comamonas avium</name>
    <dbReference type="NCBI Taxonomy" id="2762231"/>
    <lineage>
        <taxon>Bacteria</taxon>
        <taxon>Pseudomonadati</taxon>
        <taxon>Pseudomonadota</taxon>
        <taxon>Betaproteobacteria</taxon>
        <taxon>Burkholderiales</taxon>
        <taxon>Comamonadaceae</taxon>
        <taxon>Comamonas</taxon>
    </lineage>
</organism>
<evidence type="ECO:0000313" key="4">
    <source>
        <dbReference type="EMBL" id="MBD7960887.1"/>
    </source>
</evidence>
<name>A0ABR8SBR3_9BURK</name>